<dbReference type="KEGG" id="dev:DhcVS_1142"/>
<dbReference type="Proteomes" id="UP000002506">
    <property type="component" value="Chromosome"/>
</dbReference>
<evidence type="ECO:0000256" key="3">
    <source>
        <dbReference type="ARBA" id="ARBA00022692"/>
    </source>
</evidence>
<keyword evidence="5" id="KW-0472">Membrane</keyword>
<dbReference type="GO" id="GO:0015627">
    <property type="term" value="C:type II protein secretion system complex"/>
    <property type="evidence" value="ECO:0007669"/>
    <property type="project" value="InterPro"/>
</dbReference>
<gene>
    <name evidence="6" type="ordered locus">DhcVS_1142</name>
</gene>
<reference evidence="6 7" key="1">
    <citation type="journal article" date="2009" name="PLoS Genet.">
        <title>Localized plasticity in the streamlined genomes of vinyl chloride respiring Dehalococcoides.</title>
        <authorList>
            <person name="McMurdie P.J."/>
            <person name="Behrens S.F."/>
            <person name="Muller J.A."/>
            <person name="Goke J."/>
            <person name="Ritalahti K.M."/>
            <person name="Wagner R."/>
            <person name="Goltsman E."/>
            <person name="Lapidus A."/>
            <person name="Holmes S."/>
            <person name="Loffler F.E."/>
            <person name="Spormann A.M."/>
        </authorList>
    </citation>
    <scope>NUCLEOTIDE SEQUENCE [LARGE SCALE GENOMIC DNA]</scope>
    <source>
        <strain evidence="6 7">VS</strain>
    </source>
</reference>
<evidence type="ECO:0000256" key="4">
    <source>
        <dbReference type="ARBA" id="ARBA00022989"/>
    </source>
</evidence>
<dbReference type="InterPro" id="IPR045584">
    <property type="entry name" value="Pilin-like"/>
</dbReference>
<dbReference type="HOGENOM" id="CLU_091705_7_4_0"/>
<keyword evidence="2" id="KW-0488">Methylation</keyword>
<dbReference type="PRINTS" id="PR00885">
    <property type="entry name" value="BCTERIALGSPH"/>
</dbReference>
<protein>
    <submittedName>
        <fullName evidence="6">General secretion</fullName>
    </submittedName>
</protein>
<evidence type="ECO:0000256" key="1">
    <source>
        <dbReference type="ARBA" id="ARBA00004167"/>
    </source>
</evidence>
<evidence type="ECO:0000313" key="7">
    <source>
        <dbReference type="Proteomes" id="UP000002506"/>
    </source>
</evidence>
<dbReference type="InterPro" id="IPR002416">
    <property type="entry name" value="T2SS_protein-GspH"/>
</dbReference>
<dbReference type="GO" id="GO:0015628">
    <property type="term" value="P:protein secretion by the type II secretion system"/>
    <property type="evidence" value="ECO:0007669"/>
    <property type="project" value="InterPro"/>
</dbReference>
<evidence type="ECO:0000256" key="2">
    <source>
        <dbReference type="ARBA" id="ARBA00022481"/>
    </source>
</evidence>
<keyword evidence="4" id="KW-1133">Transmembrane helix</keyword>
<name>D2BIV6_DEHMV</name>
<evidence type="ECO:0000256" key="5">
    <source>
        <dbReference type="ARBA" id="ARBA00023136"/>
    </source>
</evidence>
<dbReference type="RefSeq" id="WP_012882402.1">
    <property type="nucleotide sequence ID" value="NC_013552.1"/>
</dbReference>
<dbReference type="NCBIfam" id="TIGR02532">
    <property type="entry name" value="IV_pilin_GFxxxE"/>
    <property type="match status" value="1"/>
</dbReference>
<proteinExistence type="predicted"/>
<sequence>MYKFMKKLRKHQKGFTLIELLVVVAILGVLAAVIVPNVAKFIGSGTEEAKSAEQHNVQLAVTAAMAEAGLGTITGGTVSSSGDLTISGDISVGDYIVGGVTNLQYSWTVASDGNVTETPAT</sequence>
<keyword evidence="3" id="KW-0812">Transmembrane</keyword>
<dbReference type="SUPFAM" id="SSF54523">
    <property type="entry name" value="Pili subunits"/>
    <property type="match status" value="1"/>
</dbReference>
<dbReference type="OrthoDB" id="9990057at2"/>
<dbReference type="Gene3D" id="3.30.700.10">
    <property type="entry name" value="Glycoprotein, Type 4 Pilin"/>
    <property type="match status" value="1"/>
</dbReference>
<organism evidence="6 7">
    <name type="scientific">Dehalococcoides mccartyi (strain VS)</name>
    <dbReference type="NCBI Taxonomy" id="311424"/>
    <lineage>
        <taxon>Bacteria</taxon>
        <taxon>Bacillati</taxon>
        <taxon>Chloroflexota</taxon>
        <taxon>Dehalococcoidia</taxon>
        <taxon>Dehalococcoidales</taxon>
        <taxon>Dehalococcoidaceae</taxon>
        <taxon>Dehalococcoides</taxon>
    </lineage>
</organism>
<evidence type="ECO:0000313" key="6">
    <source>
        <dbReference type="EMBL" id="ACZ62256.1"/>
    </source>
</evidence>
<dbReference type="PROSITE" id="PS00409">
    <property type="entry name" value="PROKAR_NTER_METHYL"/>
    <property type="match status" value="1"/>
</dbReference>
<dbReference type="InterPro" id="IPR012902">
    <property type="entry name" value="N_methyl_site"/>
</dbReference>
<comment type="subcellular location">
    <subcellularLocation>
        <location evidence="1">Membrane</location>
        <topology evidence="1">Single-pass membrane protein</topology>
    </subcellularLocation>
</comment>
<dbReference type="EMBL" id="CP001827">
    <property type="protein sequence ID" value="ACZ62256.1"/>
    <property type="molecule type" value="Genomic_DNA"/>
</dbReference>
<dbReference type="AlphaFoldDB" id="D2BIV6"/>
<dbReference type="PANTHER" id="PTHR30093">
    <property type="entry name" value="GENERAL SECRETION PATHWAY PROTEIN G"/>
    <property type="match status" value="1"/>
</dbReference>
<dbReference type="eggNOG" id="COG4968">
    <property type="taxonomic scope" value="Bacteria"/>
</dbReference>
<dbReference type="GO" id="GO:0016020">
    <property type="term" value="C:membrane"/>
    <property type="evidence" value="ECO:0007669"/>
    <property type="project" value="UniProtKB-SubCell"/>
</dbReference>
<accession>D2BIV6</accession>
<dbReference type="Pfam" id="PF07963">
    <property type="entry name" value="N_methyl"/>
    <property type="match status" value="1"/>
</dbReference>